<reference evidence="2" key="1">
    <citation type="submission" date="2016-01" db="EMBL/GenBank/DDBJ databases">
        <authorList>
            <person name="Peeters C."/>
        </authorList>
    </citation>
    <scope>NUCLEOTIDE SEQUENCE [LARGE SCALE GENOMIC DNA]</scope>
    <source>
        <strain evidence="2">LMG 29318</strain>
    </source>
</reference>
<proteinExistence type="predicted"/>
<accession>A0A157Z6H7</accession>
<dbReference type="Pfam" id="PF01869">
    <property type="entry name" value="BcrAD_BadFG"/>
    <property type="match status" value="1"/>
</dbReference>
<dbReference type="EMBL" id="FCOF02000001">
    <property type="protein sequence ID" value="SAK41115.1"/>
    <property type="molecule type" value="Genomic_DNA"/>
</dbReference>
<feature type="domain" description="ATPase BadF/BadG/BcrA/BcrD type" evidence="1">
    <location>
        <begin position="31"/>
        <end position="277"/>
    </location>
</feature>
<dbReference type="InterPro" id="IPR043129">
    <property type="entry name" value="ATPase_NBD"/>
</dbReference>
<dbReference type="InterPro" id="IPR052519">
    <property type="entry name" value="Euk-type_GlcNAc_Kinase"/>
</dbReference>
<organism evidence="2 3">
    <name type="scientific">Caballeronia catudaia</name>
    <dbReference type="NCBI Taxonomy" id="1777136"/>
    <lineage>
        <taxon>Bacteria</taxon>
        <taxon>Pseudomonadati</taxon>
        <taxon>Pseudomonadota</taxon>
        <taxon>Betaproteobacteria</taxon>
        <taxon>Burkholderiales</taxon>
        <taxon>Burkholderiaceae</taxon>
        <taxon>Caballeronia</taxon>
    </lineage>
</organism>
<comment type="caution">
    <text evidence="2">The sequence shown here is derived from an EMBL/GenBank/DDBJ whole genome shotgun (WGS) entry which is preliminary data.</text>
</comment>
<sequence length="322" mass="32915">MPFGRLARVAGAGKLAAMTQFPHSATQGFLLGIDGGGSGTRVILADAQGNELARASGGPSGLGLGVERAWQSIGEACRRAFDAGALPFDWRRCALGCGLAGVNNPDWLAAFLAAAPDVRALNVESDAYTTVLGAHGGESGVIVALGTGSIAASLDEKGACHIAGGYGFPSGDEASGAWLGLRAVVHLQRVLDGRAPEDDWSRALLALTGATDRDSLVVWLCNANQTAYATLAPTVFEFGDHPVAARLLKRAGFEIARLVAALDPAGALPVALCGGLAVPYEPFVPAALRERVRAPRADSAAGALELARRAASATTAPDDSPR</sequence>
<dbReference type="AlphaFoldDB" id="A0A157Z6H7"/>
<dbReference type="InterPro" id="IPR002731">
    <property type="entry name" value="ATPase_BadF"/>
</dbReference>
<name>A0A157Z6H7_9BURK</name>
<dbReference type="Gene3D" id="3.30.420.40">
    <property type="match status" value="2"/>
</dbReference>
<dbReference type="PANTHER" id="PTHR43190:SF3">
    <property type="entry name" value="N-ACETYL-D-GLUCOSAMINE KINASE"/>
    <property type="match status" value="1"/>
</dbReference>
<dbReference type="Proteomes" id="UP000054870">
    <property type="component" value="Unassembled WGS sequence"/>
</dbReference>
<evidence type="ECO:0000313" key="2">
    <source>
        <dbReference type="EMBL" id="SAK41115.1"/>
    </source>
</evidence>
<dbReference type="CDD" id="cd24082">
    <property type="entry name" value="ASKHA_NBD_GspK-like"/>
    <property type="match status" value="1"/>
</dbReference>
<evidence type="ECO:0000259" key="1">
    <source>
        <dbReference type="Pfam" id="PF01869"/>
    </source>
</evidence>
<protein>
    <submittedName>
        <fullName evidence="2">BadF/BadG/BcrA/BcrD type ATPase</fullName>
    </submittedName>
</protein>
<gene>
    <name evidence="2" type="ORF">AWB75_00287</name>
</gene>
<evidence type="ECO:0000313" key="3">
    <source>
        <dbReference type="Proteomes" id="UP000054870"/>
    </source>
</evidence>
<dbReference type="PANTHER" id="PTHR43190">
    <property type="entry name" value="N-ACETYL-D-GLUCOSAMINE KINASE"/>
    <property type="match status" value="1"/>
</dbReference>
<keyword evidence="3" id="KW-1185">Reference proteome</keyword>
<dbReference type="SUPFAM" id="SSF53067">
    <property type="entry name" value="Actin-like ATPase domain"/>
    <property type="match status" value="2"/>
</dbReference>